<proteinExistence type="predicted"/>
<dbReference type="EMBL" id="ANAH02000001">
    <property type="protein sequence ID" value="EPX65321.1"/>
    <property type="molecule type" value="Genomic_DNA"/>
</dbReference>
<name>S9PQK0_CYSF2</name>
<evidence type="ECO:0000313" key="2">
    <source>
        <dbReference type="Proteomes" id="UP000011682"/>
    </source>
</evidence>
<accession>S9PQK0</accession>
<sequence>MEFKLAKEESGEKKVERQQRSFNTGTIVDASVGTVWDGNSSYTHIAFESGSDQEARV</sequence>
<protein>
    <submittedName>
        <fullName evidence="1">Uncharacterized protein</fullName>
    </submittedName>
</protein>
<dbReference type="Proteomes" id="UP000011682">
    <property type="component" value="Unassembled WGS sequence"/>
</dbReference>
<keyword evidence="2" id="KW-1185">Reference proteome</keyword>
<dbReference type="AlphaFoldDB" id="S9PQK0"/>
<organism evidence="1 2">
    <name type="scientific">Cystobacter fuscus (strain ATCC 25194 / DSM 2262 / NBRC 100088 / M29)</name>
    <dbReference type="NCBI Taxonomy" id="1242864"/>
    <lineage>
        <taxon>Bacteria</taxon>
        <taxon>Pseudomonadati</taxon>
        <taxon>Myxococcota</taxon>
        <taxon>Myxococcia</taxon>
        <taxon>Myxococcales</taxon>
        <taxon>Cystobacterineae</taxon>
        <taxon>Archangiaceae</taxon>
        <taxon>Cystobacter</taxon>
    </lineage>
</organism>
<comment type="caution">
    <text evidence="1">The sequence shown here is derived from an EMBL/GenBank/DDBJ whole genome shotgun (WGS) entry which is preliminary data.</text>
</comment>
<reference evidence="1" key="1">
    <citation type="submission" date="2013-05" db="EMBL/GenBank/DDBJ databases">
        <title>Genome assembly of Cystobacter fuscus DSM 2262.</title>
        <authorList>
            <person name="Sharma G."/>
            <person name="Khatri I."/>
            <person name="Kaur C."/>
            <person name="Mayilraj S."/>
            <person name="Subramanian S."/>
        </authorList>
    </citation>
    <scope>NUCLEOTIDE SEQUENCE [LARGE SCALE GENOMIC DNA]</scope>
    <source>
        <strain evidence="1">DSM 2262</strain>
    </source>
</reference>
<dbReference type="RefSeq" id="WP_002628843.1">
    <property type="nucleotide sequence ID" value="NZ_ANAH02000001.1"/>
</dbReference>
<evidence type="ECO:0000313" key="1">
    <source>
        <dbReference type="EMBL" id="EPX65321.1"/>
    </source>
</evidence>
<gene>
    <name evidence="1" type="ORF">D187_000747</name>
</gene>